<reference evidence="6" key="1">
    <citation type="submission" date="2014-05" db="EMBL/GenBank/DDBJ databases">
        <title>Genome sequence of Mycobacterium aromaticivorans strain JS19b1T (= DSM 45407T).</title>
        <authorList>
            <person name="Kwak Y."/>
            <person name="Park G.-S."/>
            <person name="Li Q.X."/>
            <person name="Lee S.-E."/>
            <person name="Shin J.-H."/>
        </authorList>
    </citation>
    <scope>NUCLEOTIDE SEQUENCE [LARGE SCALE GENOMIC DNA]</scope>
    <source>
        <strain evidence="6">JS19b1</strain>
    </source>
</reference>
<dbReference type="eggNOG" id="COG4948">
    <property type="taxonomic scope" value="Bacteria"/>
</dbReference>
<proteinExistence type="predicted"/>
<dbReference type="SMART" id="SM00922">
    <property type="entry name" value="MR_MLE"/>
    <property type="match status" value="1"/>
</dbReference>
<dbReference type="RefSeq" id="WP_036338392.1">
    <property type="nucleotide sequence ID" value="NZ_JALN02000001.1"/>
</dbReference>
<dbReference type="InterPro" id="IPR013341">
    <property type="entry name" value="Mandelate_racemase_N_dom"/>
</dbReference>
<evidence type="ECO:0000256" key="1">
    <source>
        <dbReference type="ARBA" id="ARBA00001946"/>
    </source>
</evidence>
<comment type="cofactor">
    <cofactor evidence="1">
        <name>Mg(2+)</name>
        <dbReference type="ChEBI" id="CHEBI:18420"/>
    </cofactor>
</comment>
<organism evidence="6 7">
    <name type="scientific">Mycolicibacterium aromaticivorans JS19b1 = JCM 16368</name>
    <dbReference type="NCBI Taxonomy" id="1440774"/>
    <lineage>
        <taxon>Bacteria</taxon>
        <taxon>Bacillati</taxon>
        <taxon>Actinomycetota</taxon>
        <taxon>Actinomycetes</taxon>
        <taxon>Mycobacteriales</taxon>
        <taxon>Mycobacteriaceae</taxon>
        <taxon>Mycolicibacterium</taxon>
    </lineage>
</organism>
<dbReference type="InterPro" id="IPR013342">
    <property type="entry name" value="Mandelate_racemase_C"/>
</dbReference>
<feature type="compositionally biased region" description="Basic and acidic residues" evidence="4">
    <location>
        <begin position="336"/>
        <end position="349"/>
    </location>
</feature>
<dbReference type="STRING" id="1440774.Y900_002025"/>
<dbReference type="Pfam" id="PF02746">
    <property type="entry name" value="MR_MLE_N"/>
    <property type="match status" value="1"/>
</dbReference>
<dbReference type="PANTHER" id="PTHR13794:SF58">
    <property type="entry name" value="MITOCHONDRIAL ENOLASE SUPERFAMILY MEMBER 1"/>
    <property type="match status" value="1"/>
</dbReference>
<name>A0A064CAR4_9MYCO</name>
<gene>
    <name evidence="6" type="ORF">Y900_002025</name>
</gene>
<dbReference type="Gene3D" id="3.30.390.10">
    <property type="entry name" value="Enolase-like, N-terminal domain"/>
    <property type="match status" value="1"/>
</dbReference>
<dbReference type="Pfam" id="PF13378">
    <property type="entry name" value="MR_MLE_C"/>
    <property type="match status" value="1"/>
</dbReference>
<comment type="caution">
    <text evidence="6">The sequence shown here is derived from an EMBL/GenBank/DDBJ whole genome shotgun (WGS) entry which is preliminary data.</text>
</comment>
<protein>
    <submittedName>
        <fullName evidence="6">Mandelate racemase</fullName>
    </submittedName>
</protein>
<dbReference type="SUPFAM" id="SSF51604">
    <property type="entry name" value="Enolase C-terminal domain-like"/>
    <property type="match status" value="1"/>
</dbReference>
<dbReference type="SUPFAM" id="SSF54826">
    <property type="entry name" value="Enolase N-terminal domain-like"/>
    <property type="match status" value="1"/>
</dbReference>
<dbReference type="SFLD" id="SFLDS00001">
    <property type="entry name" value="Enolase"/>
    <property type="match status" value="1"/>
</dbReference>
<evidence type="ECO:0000313" key="6">
    <source>
        <dbReference type="EMBL" id="KDE97744.1"/>
    </source>
</evidence>
<dbReference type="OrthoDB" id="5241672at2"/>
<feature type="domain" description="Mandelate racemase/muconate lactonizing enzyme C-terminal" evidence="5">
    <location>
        <begin position="144"/>
        <end position="244"/>
    </location>
</feature>
<keyword evidence="3" id="KW-0460">Magnesium</keyword>
<dbReference type="Gene3D" id="3.20.20.120">
    <property type="entry name" value="Enolase-like C-terminal domain"/>
    <property type="match status" value="1"/>
</dbReference>
<feature type="region of interest" description="Disordered" evidence="4">
    <location>
        <begin position="336"/>
        <end position="364"/>
    </location>
</feature>
<dbReference type="Proteomes" id="UP000022835">
    <property type="component" value="Unassembled WGS sequence"/>
</dbReference>
<keyword evidence="7" id="KW-1185">Reference proteome</keyword>
<evidence type="ECO:0000256" key="4">
    <source>
        <dbReference type="SAM" id="MobiDB-lite"/>
    </source>
</evidence>
<dbReference type="InterPro" id="IPR029065">
    <property type="entry name" value="Enolase_C-like"/>
</dbReference>
<dbReference type="InterPro" id="IPR029017">
    <property type="entry name" value="Enolase-like_N"/>
</dbReference>
<dbReference type="SFLD" id="SFLDG00179">
    <property type="entry name" value="mandelate_racemase"/>
    <property type="match status" value="1"/>
</dbReference>
<evidence type="ECO:0000259" key="5">
    <source>
        <dbReference type="SMART" id="SM00922"/>
    </source>
</evidence>
<dbReference type="GO" id="GO:0016052">
    <property type="term" value="P:carbohydrate catabolic process"/>
    <property type="evidence" value="ECO:0007669"/>
    <property type="project" value="TreeGrafter"/>
</dbReference>
<evidence type="ECO:0000256" key="3">
    <source>
        <dbReference type="ARBA" id="ARBA00022842"/>
    </source>
</evidence>
<accession>A0A064CAR4</accession>
<evidence type="ECO:0000313" key="7">
    <source>
        <dbReference type="Proteomes" id="UP000022835"/>
    </source>
</evidence>
<evidence type="ECO:0000256" key="2">
    <source>
        <dbReference type="ARBA" id="ARBA00022723"/>
    </source>
</evidence>
<dbReference type="InterPro" id="IPR036849">
    <property type="entry name" value="Enolase-like_C_sf"/>
</dbReference>
<sequence>MTSTARVEDLRVATYTVPTDGPEADGTLTWDTTTAVVVHVQADGTSGMGWTYSSPAAGTVVIEHLAEVLTGRDPFDITGAWEAMRRSCRNYGTRGLVMQAISAVDIALWDLKAKLLHQPLSEILGQSRCAVKIYGSGGFTNLDDARLARQIESWQAAGCTAMKIKIGQDWGGDLNRDLARVRRLRLLAGDDVELMVDANGAYTPGQARRIGAALDDLGVVWFEEPVSSDDTEGLSEVRRALRCDVAAGEYVADLYDARRLLPVVDCLQLDVTRCGGYTGWRAAASLAAARNRQVSAHCAPALHVPVAAAVPNFRHLEYFVDHARLEAEVFNDAPTPRDGHLHLPHDRPGHGVSIAEDAERYRHT</sequence>
<dbReference type="GO" id="GO:0000287">
    <property type="term" value="F:magnesium ion binding"/>
    <property type="evidence" value="ECO:0007669"/>
    <property type="project" value="TreeGrafter"/>
</dbReference>
<dbReference type="InterPro" id="IPR046945">
    <property type="entry name" value="RHMD-like"/>
</dbReference>
<dbReference type="PANTHER" id="PTHR13794">
    <property type="entry name" value="ENOLASE SUPERFAMILY, MANDELATE RACEMASE"/>
    <property type="match status" value="1"/>
</dbReference>
<keyword evidence="2" id="KW-0479">Metal-binding</keyword>
<dbReference type="GO" id="GO:0016836">
    <property type="term" value="F:hydro-lyase activity"/>
    <property type="evidence" value="ECO:0007669"/>
    <property type="project" value="TreeGrafter"/>
</dbReference>
<dbReference type="AlphaFoldDB" id="A0A064CAR4"/>
<dbReference type="EMBL" id="JALN02000001">
    <property type="protein sequence ID" value="KDE97744.1"/>
    <property type="molecule type" value="Genomic_DNA"/>
</dbReference>